<dbReference type="Pfam" id="PF05046">
    <property type="entry name" value="Img2"/>
    <property type="match status" value="1"/>
</dbReference>
<evidence type="ECO:0000256" key="5">
    <source>
        <dbReference type="ARBA" id="ARBA00023274"/>
    </source>
</evidence>
<evidence type="ECO:0000256" key="2">
    <source>
        <dbReference type="ARBA" id="ARBA00005677"/>
    </source>
</evidence>
<evidence type="ECO:0000256" key="3">
    <source>
        <dbReference type="ARBA" id="ARBA00022980"/>
    </source>
</evidence>
<accession>A0A8X6MVC0</accession>
<name>A0A8X6MVC0_NEPPI</name>
<organism evidence="8 9">
    <name type="scientific">Nephila pilipes</name>
    <name type="common">Giant wood spider</name>
    <name type="synonym">Nephila maculata</name>
    <dbReference type="NCBI Taxonomy" id="299642"/>
    <lineage>
        <taxon>Eukaryota</taxon>
        <taxon>Metazoa</taxon>
        <taxon>Ecdysozoa</taxon>
        <taxon>Arthropoda</taxon>
        <taxon>Chelicerata</taxon>
        <taxon>Arachnida</taxon>
        <taxon>Araneae</taxon>
        <taxon>Araneomorphae</taxon>
        <taxon>Entelegynae</taxon>
        <taxon>Araneoidea</taxon>
        <taxon>Nephilidae</taxon>
        <taxon>Nephila</taxon>
    </lineage>
</organism>
<protein>
    <recommendedName>
        <fullName evidence="6">Large ribosomal subunit protein mL49</fullName>
    </recommendedName>
    <alternativeName>
        <fullName evidence="7">39S ribosomal protein L49, mitochondrial</fullName>
    </alternativeName>
</protein>
<proteinExistence type="inferred from homology"/>
<comment type="similarity">
    <text evidence="2">Belongs to the mitochondrion-specific ribosomal protein mL49 family.</text>
</comment>
<evidence type="ECO:0000313" key="8">
    <source>
        <dbReference type="EMBL" id="GFS79725.1"/>
    </source>
</evidence>
<sequence>MSLLRFLPLRTDRFDKISNLCALYSSKSFDSGKFYRAKFIPEDIWAENKDSKYTGVEEVKDCWHFVERLFPKLRIPEPPKNYSSTGWKAPSETVQNEPYFIERSRNHMLPVYESRVYKDRVLVTQVRKIQGDIWTFEQDLKNYLQEKLGEVESHVNEMCCFVNVKGRHVDEIKEWLYSKGF</sequence>
<dbReference type="OrthoDB" id="19439at2759"/>
<dbReference type="Proteomes" id="UP000887013">
    <property type="component" value="Unassembled WGS sequence"/>
</dbReference>
<evidence type="ECO:0000256" key="4">
    <source>
        <dbReference type="ARBA" id="ARBA00023128"/>
    </source>
</evidence>
<comment type="caution">
    <text evidence="8">The sequence shown here is derived from an EMBL/GenBank/DDBJ whole genome shotgun (WGS) entry which is preliminary data.</text>
</comment>
<dbReference type="PANTHER" id="PTHR13477:SF0">
    <property type="entry name" value="LARGE RIBOSOMAL SUBUNIT PROTEIN ML49"/>
    <property type="match status" value="1"/>
</dbReference>
<evidence type="ECO:0000313" key="9">
    <source>
        <dbReference type="Proteomes" id="UP000887013"/>
    </source>
</evidence>
<keyword evidence="9" id="KW-1185">Reference proteome</keyword>
<dbReference type="AlphaFoldDB" id="A0A8X6MVC0"/>
<keyword evidence="4" id="KW-0496">Mitochondrion</keyword>
<dbReference type="GO" id="GO:0003735">
    <property type="term" value="F:structural constituent of ribosome"/>
    <property type="evidence" value="ECO:0007669"/>
    <property type="project" value="InterPro"/>
</dbReference>
<keyword evidence="5" id="KW-0687">Ribonucleoprotein</keyword>
<dbReference type="InterPro" id="IPR007740">
    <property type="entry name" value="Ribosomal_mL49"/>
</dbReference>
<dbReference type="GO" id="GO:0006412">
    <property type="term" value="P:translation"/>
    <property type="evidence" value="ECO:0007669"/>
    <property type="project" value="InterPro"/>
</dbReference>
<dbReference type="FunFam" id="3.30.780.10:FF:000009">
    <property type="entry name" value="39S ribosomal protein L49, mitochondrial"/>
    <property type="match status" value="1"/>
</dbReference>
<dbReference type="EMBL" id="BMAW01051322">
    <property type="protein sequence ID" value="GFS79725.1"/>
    <property type="molecule type" value="Genomic_DNA"/>
</dbReference>
<gene>
    <name evidence="8" type="primary">mRpL49</name>
    <name evidence="8" type="ORF">NPIL_406571</name>
</gene>
<keyword evidence="3 8" id="KW-0689">Ribosomal protein</keyword>
<dbReference type="GO" id="GO:0005762">
    <property type="term" value="C:mitochondrial large ribosomal subunit"/>
    <property type="evidence" value="ECO:0007669"/>
    <property type="project" value="TreeGrafter"/>
</dbReference>
<evidence type="ECO:0000256" key="7">
    <source>
        <dbReference type="ARBA" id="ARBA00035545"/>
    </source>
</evidence>
<evidence type="ECO:0000256" key="1">
    <source>
        <dbReference type="ARBA" id="ARBA00004173"/>
    </source>
</evidence>
<reference evidence="8" key="1">
    <citation type="submission" date="2020-08" db="EMBL/GenBank/DDBJ databases">
        <title>Multicomponent nature underlies the extraordinary mechanical properties of spider dragline silk.</title>
        <authorList>
            <person name="Kono N."/>
            <person name="Nakamura H."/>
            <person name="Mori M."/>
            <person name="Yoshida Y."/>
            <person name="Ohtoshi R."/>
            <person name="Malay A.D."/>
            <person name="Moran D.A.P."/>
            <person name="Tomita M."/>
            <person name="Numata K."/>
            <person name="Arakawa K."/>
        </authorList>
    </citation>
    <scope>NUCLEOTIDE SEQUENCE</scope>
</reference>
<dbReference type="PANTHER" id="PTHR13477">
    <property type="entry name" value="MITOCHONDRIAL 39S RIBOSOMAL PROTEIN L49"/>
    <property type="match status" value="1"/>
</dbReference>
<evidence type="ECO:0000256" key="6">
    <source>
        <dbReference type="ARBA" id="ARBA00035191"/>
    </source>
</evidence>
<dbReference type="Gene3D" id="3.30.780.10">
    <property type="entry name" value="SUI1-like domain"/>
    <property type="match status" value="1"/>
</dbReference>
<comment type="subcellular location">
    <subcellularLocation>
        <location evidence="1">Mitochondrion</location>
    </subcellularLocation>
</comment>